<dbReference type="Proteomes" id="UP000187209">
    <property type="component" value="Unassembled WGS sequence"/>
</dbReference>
<dbReference type="PROSITE" id="PS50293">
    <property type="entry name" value="TPR_REGION"/>
    <property type="match status" value="1"/>
</dbReference>
<feature type="domain" description="Tetratricopeptide repeat protein 21A/21B fourth ARM" evidence="9">
    <location>
        <begin position="757"/>
        <end position="919"/>
    </location>
</feature>
<dbReference type="InterPro" id="IPR056833">
    <property type="entry name" value="ARM_TT21_N"/>
</dbReference>
<dbReference type="GO" id="GO:0030991">
    <property type="term" value="C:intraciliary transport particle A"/>
    <property type="evidence" value="ECO:0007669"/>
    <property type="project" value="TreeGrafter"/>
</dbReference>
<comment type="caution">
    <text evidence="10">The sequence shown here is derived from an EMBL/GenBank/DDBJ whole genome shotgun (WGS) entry which is preliminary data.</text>
</comment>
<dbReference type="GO" id="GO:0035721">
    <property type="term" value="P:intraciliary retrograde transport"/>
    <property type="evidence" value="ECO:0007669"/>
    <property type="project" value="TreeGrafter"/>
</dbReference>
<dbReference type="EMBL" id="MPUH01000062">
    <property type="protein sequence ID" value="OMJ92381.1"/>
    <property type="molecule type" value="Genomic_DNA"/>
</dbReference>
<evidence type="ECO:0000259" key="7">
    <source>
        <dbReference type="Pfam" id="PF25063"/>
    </source>
</evidence>
<evidence type="ECO:0000313" key="11">
    <source>
        <dbReference type="Proteomes" id="UP000187209"/>
    </source>
</evidence>
<evidence type="ECO:0000256" key="3">
    <source>
        <dbReference type="ARBA" id="ARBA00022803"/>
    </source>
</evidence>
<protein>
    <recommendedName>
        <fullName evidence="12">Tetratricopeptide repeat protein</fullName>
    </recommendedName>
</protein>
<feature type="domain" description="Tetratricopeptide repeat protein 21A/21B C-terminal ARM" evidence="7">
    <location>
        <begin position="1093"/>
        <end position="1297"/>
    </location>
</feature>
<dbReference type="InterPro" id="IPR040364">
    <property type="entry name" value="TTC21A/TTC21B"/>
</dbReference>
<evidence type="ECO:0000313" key="10">
    <source>
        <dbReference type="EMBL" id="OMJ92381.1"/>
    </source>
</evidence>
<dbReference type="InterPro" id="IPR056836">
    <property type="entry name" value="ARM_TT21_4th"/>
</dbReference>
<dbReference type="SUPFAM" id="SSF48452">
    <property type="entry name" value="TPR-like"/>
    <property type="match status" value="4"/>
</dbReference>
<accession>A0A1R2CTS3</accession>
<feature type="domain" description="Tetratricopeptide repeat protein 21A/21B fifth ARM repeats" evidence="8">
    <location>
        <begin position="960"/>
        <end position="1073"/>
    </location>
</feature>
<dbReference type="PROSITE" id="PS50005">
    <property type="entry name" value="TPR"/>
    <property type="match status" value="4"/>
</dbReference>
<gene>
    <name evidence="10" type="ORF">SteCoe_4822</name>
</gene>
<dbReference type="InterPro" id="IPR056834">
    <property type="entry name" value="ARM_TT21_C"/>
</dbReference>
<dbReference type="GO" id="GO:0061512">
    <property type="term" value="P:protein localization to cilium"/>
    <property type="evidence" value="ECO:0007669"/>
    <property type="project" value="TreeGrafter"/>
</dbReference>
<evidence type="ECO:0000256" key="4">
    <source>
        <dbReference type="PROSITE-ProRule" id="PRU00339"/>
    </source>
</evidence>
<dbReference type="InterPro" id="IPR011990">
    <property type="entry name" value="TPR-like_helical_dom_sf"/>
</dbReference>
<dbReference type="Pfam" id="PF13181">
    <property type="entry name" value="TPR_8"/>
    <property type="match status" value="2"/>
</dbReference>
<dbReference type="Pfam" id="PF25058">
    <property type="entry name" value="ARM_TT21"/>
    <property type="match status" value="1"/>
</dbReference>
<evidence type="ECO:0008006" key="12">
    <source>
        <dbReference type="Google" id="ProtNLM"/>
    </source>
</evidence>
<evidence type="ECO:0000259" key="6">
    <source>
        <dbReference type="Pfam" id="PF25062"/>
    </source>
</evidence>
<dbReference type="Pfam" id="PF25064">
    <property type="entry name" value="ARM_TT21_5th"/>
    <property type="match status" value="1"/>
</dbReference>
<evidence type="ECO:0000259" key="5">
    <source>
        <dbReference type="Pfam" id="PF25060"/>
    </source>
</evidence>
<reference evidence="10 11" key="1">
    <citation type="submission" date="2016-11" db="EMBL/GenBank/DDBJ databases">
        <title>The macronuclear genome of Stentor coeruleus: a giant cell with tiny introns.</title>
        <authorList>
            <person name="Slabodnick M."/>
            <person name="Ruby J.G."/>
            <person name="Reiff S.B."/>
            <person name="Swart E.C."/>
            <person name="Gosai S."/>
            <person name="Prabakaran S."/>
            <person name="Witkowska E."/>
            <person name="Larue G.E."/>
            <person name="Fisher S."/>
            <person name="Freeman R.M."/>
            <person name="Gunawardena J."/>
            <person name="Chu W."/>
            <person name="Stover N.A."/>
            <person name="Gregory B.D."/>
            <person name="Nowacki M."/>
            <person name="Derisi J."/>
            <person name="Roy S.W."/>
            <person name="Marshall W.F."/>
            <person name="Sood P."/>
        </authorList>
    </citation>
    <scope>NUCLEOTIDE SEQUENCE [LARGE SCALE GENOMIC DNA]</scope>
    <source>
        <strain evidence="10">WM001</strain>
    </source>
</reference>
<feature type="repeat" description="TPR" evidence="4">
    <location>
        <begin position="789"/>
        <end position="822"/>
    </location>
</feature>
<dbReference type="InterPro" id="IPR056835">
    <property type="entry name" value="ARM_TT21_5th"/>
</dbReference>
<dbReference type="Gene3D" id="1.25.40.10">
    <property type="entry name" value="Tetratricopeptide repeat domain"/>
    <property type="match status" value="5"/>
</dbReference>
<dbReference type="PANTHER" id="PTHR14699:SF0">
    <property type="entry name" value="TETRATRICOPEPTIDE REPEAT PROTEIN 21 HOMOLOG"/>
    <property type="match status" value="1"/>
</dbReference>
<proteinExistence type="inferred from homology"/>
<evidence type="ECO:0000259" key="8">
    <source>
        <dbReference type="Pfam" id="PF25064"/>
    </source>
</evidence>
<keyword evidence="3 4" id="KW-0802">TPR repeat</keyword>
<feature type="repeat" description="TPR" evidence="4">
    <location>
        <begin position="755"/>
        <end position="788"/>
    </location>
</feature>
<dbReference type="Pfam" id="PF25062">
    <property type="entry name" value="ARM_TT21_N"/>
    <property type="match status" value="1"/>
</dbReference>
<dbReference type="GO" id="GO:0005929">
    <property type="term" value="C:cilium"/>
    <property type="evidence" value="ECO:0007669"/>
    <property type="project" value="GOC"/>
</dbReference>
<keyword evidence="2" id="KW-0677">Repeat</keyword>
<dbReference type="OrthoDB" id="10259630at2759"/>
<sequence length="1302" mass="147205">MEATLATIQFYAREKYWHHIIDVASEEIRRGTDAVLTFWKSYGMYREGSVVEAIRELDSVSRKREIQFPGNIALQIYHRKCKVVDEEAIARLKAQTKELKNNAPDNSIVIACQLFCLIGMPDKARGLISELIQRNSESLSFLTACGWIEIFAGGDLKEAMAAFDQVMDESGDLMYSKYLDAVLGKIKILEMQKDYKNMVEYLNDLLVKTPRFVPGLIEKVKAQVLIGNWDDIVESVQRILLVSPKNIEALRIWIFYSLAREASFDVACDKLKELKQALQQKEPKNALLYIDIIKPIVRISGRKQQVLDQCLAIAQEAKKLSPTSSEVLLEVGEILRLLGDCKAAIQVFTEASQQDESNSMAINKIVWCKIIQGQYSEAAQQMEFLLEVEENSGRSAELSFIASLLKWRKDQDKKEALRLLEETLSLHIAASKQMSPSLEFYSRLNPDFLLEISREHLQYLGLKPLSKTAKAPPYLVRVTKLLETITKQIPGIIEGHLMLAKARYIANDHTNALRYITISLQLDPDCVDALILNALISLQTSQYISAQSILEQAIARNFMIRENPLFMLVKGQVEMKLKKFSDAVKTLEITLNLPGIRAGGEIKKTGILSISEEDRGIIFASLAVSYAETGELQKATRIMGEAIGEFAGTSVEVIIVLANSEISLKKGDLKQALNILNGIPADSPNFKEAKVAQSEIYLNHMSNRRLYAKCFYDIVSNEDSVENYLMLGEALMRIQEPEEAIQIYEKALRQKPDDLFLTKEIGRALVLTHDYQRAIQYYESAVRNDPKKTELLTDLANLYIRLKDYQSANLILEQALKKEPVDINSMREAAQNYLLQAQVFLKSTKGGAGLMAPVQEAANALKNAGILQKDLLASARDMSPEQIEKERKNCSKIFFHLGQYYELREKNLPQAVAYYNESITHDDINIKSILSGAYIYEKMGESQRCIQYCNRVLRIDPANEEASTLMAEIQLQTTSIDDALETYKKLLENKSDQYRILAKLIFTLRRVGKLDLFSELLKNAERKKTSEAGLAYCKGLFYRFSGKVKESLEELNKSRTDVVYGVSSLERMIDIYLNPDDDILSGSIKVSPENISAAETLVDELTAKSNTLKTLVLRALVNIGKGKKDMIDKSLESLTSIFESNPTYVPAIIAYAVGKQAANREADAKSMLRNFTKIPYTVEYAEEFEKGWLMLAQVFIDTDAKDSATELLQKCLKYNQSCGKAKEMLGTIKESEAKYSEASIYYESAWKLSKTASIGFRLAFNYMKSKKYVNSIDICKEVLNMYPDYPRIKVEVMDKCRTSLRA</sequence>
<feature type="domain" description="Tetratricopeptide repeat protein 21A/21B second ARM" evidence="5">
    <location>
        <begin position="270"/>
        <end position="539"/>
    </location>
</feature>
<name>A0A1R2CTS3_9CILI</name>
<dbReference type="InterPro" id="IPR019734">
    <property type="entry name" value="TPR_rpt"/>
</dbReference>
<feature type="domain" description="Tetratricopeptide repeat protein 21A/21B N-terminal ARM repeat" evidence="6">
    <location>
        <begin position="8"/>
        <end position="232"/>
    </location>
</feature>
<feature type="repeat" description="TPR" evidence="4">
    <location>
        <begin position="325"/>
        <end position="358"/>
    </location>
</feature>
<evidence type="ECO:0000259" key="9">
    <source>
        <dbReference type="Pfam" id="PF25068"/>
    </source>
</evidence>
<dbReference type="PANTHER" id="PTHR14699">
    <property type="entry name" value="STI2 PROTEIN-RELATED"/>
    <property type="match status" value="1"/>
</dbReference>
<keyword evidence="11" id="KW-1185">Reference proteome</keyword>
<feature type="repeat" description="TPR" evidence="4">
    <location>
        <begin position="721"/>
        <end position="754"/>
    </location>
</feature>
<comment type="similarity">
    <text evidence="1">Belongs to the TTC21 family.</text>
</comment>
<dbReference type="Pfam" id="PF25060">
    <property type="entry name" value="ARM_TT21_2nd"/>
    <property type="match status" value="1"/>
</dbReference>
<dbReference type="Pfam" id="PF25068">
    <property type="entry name" value="ARM_TT21_4th"/>
    <property type="match status" value="1"/>
</dbReference>
<evidence type="ECO:0000256" key="1">
    <source>
        <dbReference type="ARBA" id="ARBA00010935"/>
    </source>
</evidence>
<organism evidence="10 11">
    <name type="scientific">Stentor coeruleus</name>
    <dbReference type="NCBI Taxonomy" id="5963"/>
    <lineage>
        <taxon>Eukaryota</taxon>
        <taxon>Sar</taxon>
        <taxon>Alveolata</taxon>
        <taxon>Ciliophora</taxon>
        <taxon>Postciliodesmatophora</taxon>
        <taxon>Heterotrichea</taxon>
        <taxon>Heterotrichida</taxon>
        <taxon>Stentoridae</taxon>
        <taxon>Stentor</taxon>
    </lineage>
</organism>
<dbReference type="SMART" id="SM00028">
    <property type="entry name" value="TPR"/>
    <property type="match status" value="10"/>
</dbReference>
<dbReference type="Pfam" id="PF25063">
    <property type="entry name" value="ARM_TT21_C"/>
    <property type="match status" value="1"/>
</dbReference>
<evidence type="ECO:0000256" key="2">
    <source>
        <dbReference type="ARBA" id="ARBA00022737"/>
    </source>
</evidence>
<dbReference type="InterPro" id="IPR056832">
    <property type="entry name" value="ARM_TT21_2nd"/>
</dbReference>